<organism evidence="2 3">
    <name type="scientific">Gulosibacter molinativorax</name>
    <dbReference type="NCBI Taxonomy" id="256821"/>
    <lineage>
        <taxon>Bacteria</taxon>
        <taxon>Bacillati</taxon>
        <taxon>Actinomycetota</taxon>
        <taxon>Actinomycetes</taxon>
        <taxon>Micrococcales</taxon>
        <taxon>Microbacteriaceae</taxon>
        <taxon>Gulosibacter</taxon>
    </lineage>
</organism>
<reference evidence="2" key="2">
    <citation type="journal article" date="2022" name="Sci. Rep.">
        <title>In silico prediction of the enzymes involved in the degradation of the herbicide molinate by Gulosibacter molinativorax ON4T.</title>
        <authorList>
            <person name="Lopes A.R."/>
            <person name="Bunin E."/>
            <person name="Viana A.T."/>
            <person name="Froufe H."/>
            <person name="Munoz-Merida A."/>
            <person name="Pinho D."/>
            <person name="Figueiredo J."/>
            <person name="Barroso C."/>
            <person name="Vaz-Moreira I."/>
            <person name="Bellanger X."/>
            <person name="Egas C."/>
            <person name="Nunes O.C."/>
        </authorList>
    </citation>
    <scope>NUCLEOTIDE SEQUENCE</scope>
    <source>
        <strain evidence="2">ON4</strain>
    </source>
</reference>
<sequence>MRAVVVESKGAEARILETNEDELLAGAGEDATVDIDVRYSSYNYKDGMAIAGRGILRQYPGIPGIDIVGTVTSSGLPEWSVGDEVVLNGDGIGELLPGGFATRARVRPDALVRLPEAVSPVRAAAIGTAGFTAMLSVLKLEDAGIRPEDGNVLVTGAAGGVGSIAILLLARAGYRVVASSGRKDEQGEYLRWLGASDIIDRHELSDAVGKPLQSERWAGAVDSVGSTTLVNVLAQTKYGGTVAACGLAQGADLPGTVLPYILRGVTLTGANSVNAPRAARQRAWDALAERVDFGKLDELSTTISLADTIPYAEEILAGRIRGRTVVDVLAP</sequence>
<evidence type="ECO:0000313" key="2">
    <source>
        <dbReference type="EMBL" id="MDJ1372096.1"/>
    </source>
</evidence>
<dbReference type="Pfam" id="PF00107">
    <property type="entry name" value="ADH_zinc_N"/>
    <property type="match status" value="1"/>
</dbReference>
<evidence type="ECO:0000313" key="3">
    <source>
        <dbReference type="Proteomes" id="UP001170379"/>
    </source>
</evidence>
<feature type="domain" description="Enoyl reductase (ER)" evidence="1">
    <location>
        <begin position="10"/>
        <end position="326"/>
    </location>
</feature>
<dbReference type="InterPro" id="IPR036291">
    <property type="entry name" value="NAD(P)-bd_dom_sf"/>
</dbReference>
<reference evidence="2" key="1">
    <citation type="submission" date="2018-03" db="EMBL/GenBank/DDBJ databases">
        <authorList>
            <person name="Nunes O.C."/>
            <person name="Lopes A.R."/>
            <person name="Froufe H."/>
            <person name="Munoz-Merida A."/>
            <person name="Barroso C."/>
            <person name="Egas C."/>
        </authorList>
    </citation>
    <scope>NUCLEOTIDE SEQUENCE</scope>
    <source>
        <strain evidence="2">ON4</strain>
    </source>
</reference>
<dbReference type="Gene3D" id="3.40.50.720">
    <property type="entry name" value="NAD(P)-binding Rossmann-like Domain"/>
    <property type="match status" value="1"/>
</dbReference>
<dbReference type="CDD" id="cd08288">
    <property type="entry name" value="MDR_yhdh"/>
    <property type="match status" value="1"/>
</dbReference>
<dbReference type="SMART" id="SM00829">
    <property type="entry name" value="PKS_ER"/>
    <property type="match status" value="1"/>
</dbReference>
<dbReference type="SUPFAM" id="SSF50129">
    <property type="entry name" value="GroES-like"/>
    <property type="match status" value="1"/>
</dbReference>
<dbReference type="PANTHER" id="PTHR43677:SF1">
    <property type="entry name" value="ACRYLYL-COA REDUCTASE ACUI-RELATED"/>
    <property type="match status" value="1"/>
</dbReference>
<name>A0ABT7CA58_9MICO</name>
<dbReference type="InterPro" id="IPR013154">
    <property type="entry name" value="ADH-like_N"/>
</dbReference>
<accession>A0ABT7CA58</accession>
<dbReference type="InterPro" id="IPR011032">
    <property type="entry name" value="GroES-like_sf"/>
</dbReference>
<dbReference type="Pfam" id="PF08240">
    <property type="entry name" value="ADH_N"/>
    <property type="match status" value="1"/>
</dbReference>
<dbReference type="SUPFAM" id="SSF51735">
    <property type="entry name" value="NAD(P)-binding Rossmann-fold domains"/>
    <property type="match status" value="1"/>
</dbReference>
<dbReference type="InterPro" id="IPR013149">
    <property type="entry name" value="ADH-like_C"/>
</dbReference>
<dbReference type="InterPro" id="IPR020843">
    <property type="entry name" value="ER"/>
</dbReference>
<protein>
    <submittedName>
        <fullName evidence="2">Oxidoreductase</fullName>
    </submittedName>
</protein>
<proteinExistence type="predicted"/>
<dbReference type="InterPro" id="IPR051397">
    <property type="entry name" value="Zn-ADH-like_protein"/>
</dbReference>
<keyword evidence="3" id="KW-1185">Reference proteome</keyword>
<dbReference type="PANTHER" id="PTHR43677">
    <property type="entry name" value="SHORT-CHAIN DEHYDROGENASE/REDUCTASE"/>
    <property type="match status" value="1"/>
</dbReference>
<dbReference type="EMBL" id="PXVD01000020">
    <property type="protein sequence ID" value="MDJ1372096.1"/>
    <property type="molecule type" value="Genomic_DNA"/>
</dbReference>
<dbReference type="RefSeq" id="WP_026937315.1">
    <property type="nucleotide sequence ID" value="NZ_CP028426.1"/>
</dbReference>
<comment type="caution">
    <text evidence="2">The sequence shown here is derived from an EMBL/GenBank/DDBJ whole genome shotgun (WGS) entry which is preliminary data.</text>
</comment>
<dbReference type="InterPro" id="IPR014188">
    <property type="entry name" value="Acrylyl-CoA_reductase_AcuI"/>
</dbReference>
<dbReference type="Gene3D" id="3.90.180.10">
    <property type="entry name" value="Medium-chain alcohol dehydrogenases, catalytic domain"/>
    <property type="match status" value="1"/>
</dbReference>
<evidence type="ECO:0000259" key="1">
    <source>
        <dbReference type="SMART" id="SM00829"/>
    </source>
</evidence>
<dbReference type="Proteomes" id="UP001170379">
    <property type="component" value="Unassembled WGS sequence"/>
</dbReference>
<dbReference type="NCBIfam" id="TIGR02823">
    <property type="entry name" value="oxido_YhdH"/>
    <property type="match status" value="1"/>
</dbReference>
<gene>
    <name evidence="2" type="ORF">C7K25_12070</name>
</gene>